<sequence>MWSMCQQIRKFCRVSWWDQIPLQNQGGGETGTGDLLLQSVNPSAPAHWVRSWESTPGPSERILFSGVGC</sequence>
<reference evidence="1" key="1">
    <citation type="journal article" date="2023" name="Science">
        <title>Genome structures resolve the early diversification of teleost fishes.</title>
        <authorList>
            <person name="Parey E."/>
            <person name="Louis A."/>
            <person name="Montfort J."/>
            <person name="Bouchez O."/>
            <person name="Roques C."/>
            <person name="Iampietro C."/>
            <person name="Lluch J."/>
            <person name="Castinel A."/>
            <person name="Donnadieu C."/>
            <person name="Desvignes T."/>
            <person name="Floi Bucao C."/>
            <person name="Jouanno E."/>
            <person name="Wen M."/>
            <person name="Mejri S."/>
            <person name="Dirks R."/>
            <person name="Jansen H."/>
            <person name="Henkel C."/>
            <person name="Chen W.J."/>
            <person name="Zahm M."/>
            <person name="Cabau C."/>
            <person name="Klopp C."/>
            <person name="Thompson A.W."/>
            <person name="Robinson-Rechavi M."/>
            <person name="Braasch I."/>
            <person name="Lecointre G."/>
            <person name="Bobe J."/>
            <person name="Postlethwait J.H."/>
            <person name="Berthelot C."/>
            <person name="Roest Crollius H."/>
            <person name="Guiguen Y."/>
        </authorList>
    </citation>
    <scope>NUCLEOTIDE SEQUENCE</scope>
    <source>
        <strain evidence="1">NC1722</strain>
    </source>
</reference>
<name>A0AAD7WFA6_9TELE</name>
<dbReference type="Proteomes" id="UP001221898">
    <property type="component" value="Unassembled WGS sequence"/>
</dbReference>
<organism evidence="1 2">
    <name type="scientific">Aldrovandia affinis</name>
    <dbReference type="NCBI Taxonomy" id="143900"/>
    <lineage>
        <taxon>Eukaryota</taxon>
        <taxon>Metazoa</taxon>
        <taxon>Chordata</taxon>
        <taxon>Craniata</taxon>
        <taxon>Vertebrata</taxon>
        <taxon>Euteleostomi</taxon>
        <taxon>Actinopterygii</taxon>
        <taxon>Neopterygii</taxon>
        <taxon>Teleostei</taxon>
        <taxon>Notacanthiformes</taxon>
        <taxon>Halosauridae</taxon>
        <taxon>Aldrovandia</taxon>
    </lineage>
</organism>
<gene>
    <name evidence="1" type="ORF">AAFF_G00039570</name>
</gene>
<protein>
    <submittedName>
        <fullName evidence="1">Uncharacterized protein</fullName>
    </submittedName>
</protein>
<keyword evidence="2" id="KW-1185">Reference proteome</keyword>
<comment type="caution">
    <text evidence="1">The sequence shown here is derived from an EMBL/GenBank/DDBJ whole genome shotgun (WGS) entry which is preliminary data.</text>
</comment>
<dbReference type="EMBL" id="JAINUG010000120">
    <property type="protein sequence ID" value="KAJ8395006.1"/>
    <property type="molecule type" value="Genomic_DNA"/>
</dbReference>
<dbReference type="AlphaFoldDB" id="A0AAD7WFA6"/>
<evidence type="ECO:0000313" key="2">
    <source>
        <dbReference type="Proteomes" id="UP001221898"/>
    </source>
</evidence>
<proteinExistence type="predicted"/>
<accession>A0AAD7WFA6</accession>
<evidence type="ECO:0000313" key="1">
    <source>
        <dbReference type="EMBL" id="KAJ8395006.1"/>
    </source>
</evidence>